<name>K5WWS1_PHACS</name>
<dbReference type="HOGENOM" id="CLU_3069442_0_0_1"/>
<organism evidence="1 2">
    <name type="scientific">Phanerochaete carnosa (strain HHB-10118-sp)</name>
    <name type="common">White-rot fungus</name>
    <name type="synonym">Peniophora carnosa</name>
    <dbReference type="NCBI Taxonomy" id="650164"/>
    <lineage>
        <taxon>Eukaryota</taxon>
        <taxon>Fungi</taxon>
        <taxon>Dikarya</taxon>
        <taxon>Basidiomycota</taxon>
        <taxon>Agaricomycotina</taxon>
        <taxon>Agaricomycetes</taxon>
        <taxon>Polyporales</taxon>
        <taxon>Phanerochaetaceae</taxon>
        <taxon>Phanerochaete</taxon>
    </lineage>
</organism>
<dbReference type="InParanoid" id="K5WWS1"/>
<accession>K5WWS1</accession>
<gene>
    <name evidence="1" type="ORF">PHACADRAFT_259067</name>
</gene>
<dbReference type="RefSeq" id="XP_007397575.1">
    <property type="nucleotide sequence ID" value="XM_007397513.1"/>
</dbReference>
<reference evidence="1 2" key="1">
    <citation type="journal article" date="2012" name="BMC Genomics">
        <title>Comparative genomics of the white-rot fungi, Phanerochaete carnosa and P. chrysosporium, to elucidate the genetic basis of the distinct wood types they colonize.</title>
        <authorList>
            <person name="Suzuki H."/>
            <person name="MacDonald J."/>
            <person name="Syed K."/>
            <person name="Salamov A."/>
            <person name="Hori C."/>
            <person name="Aerts A."/>
            <person name="Henrissat B."/>
            <person name="Wiebenga A."/>
            <person name="vanKuyk P.A."/>
            <person name="Barry K."/>
            <person name="Lindquist E."/>
            <person name="LaButti K."/>
            <person name="Lapidus A."/>
            <person name="Lucas S."/>
            <person name="Coutinho P."/>
            <person name="Gong Y."/>
            <person name="Samejima M."/>
            <person name="Mahadevan R."/>
            <person name="Abou-Zaid M."/>
            <person name="de Vries R.P."/>
            <person name="Igarashi K."/>
            <person name="Yadav J.S."/>
            <person name="Grigoriev I.V."/>
            <person name="Master E.R."/>
        </authorList>
    </citation>
    <scope>NUCLEOTIDE SEQUENCE [LARGE SCALE GENOMIC DNA]</scope>
    <source>
        <strain evidence="1 2">HHB-10118-sp</strain>
    </source>
</reference>
<evidence type="ECO:0000313" key="1">
    <source>
        <dbReference type="EMBL" id="EKM54902.1"/>
    </source>
</evidence>
<dbReference type="Proteomes" id="UP000008370">
    <property type="component" value="Unassembled WGS sequence"/>
</dbReference>
<dbReference type="EMBL" id="JH930473">
    <property type="protein sequence ID" value="EKM54902.1"/>
    <property type="molecule type" value="Genomic_DNA"/>
</dbReference>
<sequence>MAISLLMICGIFYRYRRSGPYGDVQYLDSDELILDLGGPVRPTSLLTLRLVQL</sequence>
<evidence type="ECO:0000313" key="2">
    <source>
        <dbReference type="Proteomes" id="UP000008370"/>
    </source>
</evidence>
<dbReference type="GeneID" id="18917295"/>
<proteinExistence type="predicted"/>
<protein>
    <submittedName>
        <fullName evidence="1">Uncharacterized protein</fullName>
    </submittedName>
</protein>
<dbReference type="AlphaFoldDB" id="K5WWS1"/>
<dbReference type="KEGG" id="pco:PHACADRAFT_259067"/>
<keyword evidence="2" id="KW-1185">Reference proteome</keyword>